<keyword evidence="3" id="KW-0238">DNA-binding</keyword>
<keyword evidence="4" id="KW-0233">DNA recombination</keyword>
<dbReference type="STRING" id="595536.GCA_000178815_04068"/>
<dbReference type="Gene3D" id="1.10.443.10">
    <property type="entry name" value="Intergrase catalytic core"/>
    <property type="match status" value="1"/>
</dbReference>
<sequence>MPKLTKSVVETAEPRPKQFTIWCSELKGFGVYILPTGKRTYFADYRNADGSRKRMTLGRHSVITCEEARKLAMAALGGVVKGADPLTERSSRRAALTVSDLCDLYLEAADKGLVTTRFHKPKRASTLAVDRGRIGRHIVPLIGSKKADRLTRADVQRMTDDIAAGKTAGTFKTKLRGKAVVTGGAGTARRVVELFGGIWTWAERRGHVVGRSPTHGVETQKGDPKDRILSPAELARLGAVLKEKEEALPFAVAAVRLILLTGARREEIVGLRWSEFDAAGSCLRLEQTKTGRSMRPIGSPVVAILSALPRDENEFVFPNRSGKRPADLKKRIAELFDAAGVDDARSHDCRRTFSTTADELGYSEATAGSIIGHASRGVTARHYIRRPDAALVEAADKVAKLIERRMNGIEAQVVELPRGKKDEA</sequence>
<dbReference type="Pfam" id="PF00589">
    <property type="entry name" value="Phage_integrase"/>
    <property type="match status" value="1"/>
</dbReference>
<evidence type="ECO:0000259" key="5">
    <source>
        <dbReference type="PROSITE" id="PS51898"/>
    </source>
</evidence>
<dbReference type="GO" id="GO:0006310">
    <property type="term" value="P:DNA recombination"/>
    <property type="evidence" value="ECO:0007669"/>
    <property type="project" value="UniProtKB-KW"/>
</dbReference>
<dbReference type="PROSITE" id="PS51898">
    <property type="entry name" value="TYR_RECOMBINASE"/>
    <property type="match status" value="1"/>
</dbReference>
<dbReference type="InterPro" id="IPR038488">
    <property type="entry name" value="Integrase_DNA-bd_sf"/>
</dbReference>
<dbReference type="Gene3D" id="1.10.150.130">
    <property type="match status" value="1"/>
</dbReference>
<dbReference type="RefSeq" id="WP_003608796.1">
    <property type="nucleotide sequence ID" value="NZ_ADVE02000001.1"/>
</dbReference>
<dbReference type="EMBL" id="CP023737">
    <property type="protein sequence ID" value="ATQ67402.1"/>
    <property type="molecule type" value="Genomic_DNA"/>
</dbReference>
<evidence type="ECO:0000256" key="2">
    <source>
        <dbReference type="ARBA" id="ARBA00022908"/>
    </source>
</evidence>
<evidence type="ECO:0000256" key="1">
    <source>
        <dbReference type="ARBA" id="ARBA00008857"/>
    </source>
</evidence>
<evidence type="ECO:0000313" key="6">
    <source>
        <dbReference type="EMBL" id="ATQ67402.1"/>
    </source>
</evidence>
<name>A0A2D2CXD2_METT3</name>
<dbReference type="InterPro" id="IPR002104">
    <property type="entry name" value="Integrase_catalytic"/>
</dbReference>
<dbReference type="KEGG" id="mtw:CQW49_05450"/>
<protein>
    <submittedName>
        <fullName evidence="6">Integrase</fullName>
    </submittedName>
</protein>
<dbReference type="InterPro" id="IPR011010">
    <property type="entry name" value="DNA_brk_join_enz"/>
</dbReference>
<keyword evidence="7" id="KW-1185">Reference proteome</keyword>
<evidence type="ECO:0000313" key="7">
    <source>
        <dbReference type="Proteomes" id="UP000230709"/>
    </source>
</evidence>
<evidence type="ECO:0000256" key="4">
    <source>
        <dbReference type="ARBA" id="ARBA00023172"/>
    </source>
</evidence>
<dbReference type="Pfam" id="PF13356">
    <property type="entry name" value="Arm-DNA-bind_3"/>
    <property type="match status" value="1"/>
</dbReference>
<keyword evidence="2" id="KW-0229">DNA integration</keyword>
<proteinExistence type="inferred from homology"/>
<dbReference type="PANTHER" id="PTHR30629">
    <property type="entry name" value="PROPHAGE INTEGRASE"/>
    <property type="match status" value="1"/>
</dbReference>
<comment type="similarity">
    <text evidence="1">Belongs to the 'phage' integrase family.</text>
</comment>
<evidence type="ECO:0000256" key="3">
    <source>
        <dbReference type="ARBA" id="ARBA00023125"/>
    </source>
</evidence>
<dbReference type="Gene3D" id="3.30.160.390">
    <property type="entry name" value="Integrase, DNA-binding domain"/>
    <property type="match status" value="1"/>
</dbReference>
<reference evidence="7" key="1">
    <citation type="submission" date="2017-10" db="EMBL/GenBank/DDBJ databases">
        <title>Completed PacBio SMRT sequence of Methylosinus trichosporium OB3b reveals presence of a third large plasmid.</title>
        <authorList>
            <person name="Charles T.C."/>
            <person name="Lynch M.D.J."/>
            <person name="Heil J.R."/>
            <person name="Cheng J."/>
        </authorList>
    </citation>
    <scope>NUCLEOTIDE SEQUENCE [LARGE SCALE GENOMIC DNA]</scope>
    <source>
        <strain evidence="7">OB3b</strain>
    </source>
</reference>
<dbReference type="AlphaFoldDB" id="A0A2D2CXD2"/>
<organism evidence="6 7">
    <name type="scientific">Methylosinus trichosporium (strain ATCC 35070 / NCIMB 11131 / UNIQEM 75 / OB3b)</name>
    <dbReference type="NCBI Taxonomy" id="595536"/>
    <lineage>
        <taxon>Bacteria</taxon>
        <taxon>Pseudomonadati</taxon>
        <taxon>Pseudomonadota</taxon>
        <taxon>Alphaproteobacteria</taxon>
        <taxon>Hyphomicrobiales</taxon>
        <taxon>Methylocystaceae</taxon>
        <taxon>Methylosinus</taxon>
    </lineage>
</organism>
<dbReference type="InterPro" id="IPR050808">
    <property type="entry name" value="Phage_Integrase"/>
</dbReference>
<gene>
    <name evidence="6" type="ORF">CQW49_05450</name>
</gene>
<feature type="domain" description="Tyr recombinase" evidence="5">
    <location>
        <begin position="224"/>
        <end position="396"/>
    </location>
</feature>
<dbReference type="PANTHER" id="PTHR30629:SF2">
    <property type="entry name" value="PROPHAGE INTEGRASE INTS-RELATED"/>
    <property type="match status" value="1"/>
</dbReference>
<dbReference type="InterPro" id="IPR025166">
    <property type="entry name" value="Integrase_DNA_bind_dom"/>
</dbReference>
<dbReference type="GO" id="GO:0015074">
    <property type="term" value="P:DNA integration"/>
    <property type="evidence" value="ECO:0007669"/>
    <property type="project" value="UniProtKB-KW"/>
</dbReference>
<dbReference type="InterPro" id="IPR010998">
    <property type="entry name" value="Integrase_recombinase_N"/>
</dbReference>
<dbReference type="GO" id="GO:0003677">
    <property type="term" value="F:DNA binding"/>
    <property type="evidence" value="ECO:0007669"/>
    <property type="project" value="UniProtKB-KW"/>
</dbReference>
<accession>A0A2D2CXD2</accession>
<dbReference type="SUPFAM" id="SSF56349">
    <property type="entry name" value="DNA breaking-rejoining enzymes"/>
    <property type="match status" value="1"/>
</dbReference>
<dbReference type="Proteomes" id="UP000230709">
    <property type="component" value="Chromosome"/>
</dbReference>
<dbReference type="InterPro" id="IPR013762">
    <property type="entry name" value="Integrase-like_cat_sf"/>
</dbReference>